<feature type="region of interest" description="Disordered" evidence="1">
    <location>
        <begin position="315"/>
        <end position="385"/>
    </location>
</feature>
<evidence type="ECO:0000313" key="3">
    <source>
        <dbReference type="Proteomes" id="UP000178925"/>
    </source>
</evidence>
<reference evidence="2 3" key="1">
    <citation type="journal article" date="2016" name="Nat. Commun.">
        <title>Thousands of microbial genomes shed light on interconnected biogeochemical processes in an aquifer system.</title>
        <authorList>
            <person name="Anantharaman K."/>
            <person name="Brown C.T."/>
            <person name="Hug L.A."/>
            <person name="Sharon I."/>
            <person name="Castelle C.J."/>
            <person name="Probst A.J."/>
            <person name="Thomas B.C."/>
            <person name="Singh A."/>
            <person name="Wilkins M.J."/>
            <person name="Karaoz U."/>
            <person name="Brodie E.L."/>
            <person name="Williams K.H."/>
            <person name="Hubbard S.S."/>
            <person name="Banfield J.F."/>
        </authorList>
    </citation>
    <scope>NUCLEOTIDE SEQUENCE [LARGE SCALE GENOMIC DNA]</scope>
</reference>
<dbReference type="EMBL" id="MFGC01000017">
    <property type="protein sequence ID" value="OGF28238.1"/>
    <property type="molecule type" value="Genomic_DNA"/>
</dbReference>
<feature type="region of interest" description="Disordered" evidence="1">
    <location>
        <begin position="438"/>
        <end position="468"/>
    </location>
</feature>
<evidence type="ECO:0000313" key="2">
    <source>
        <dbReference type="EMBL" id="OGF28238.1"/>
    </source>
</evidence>
<dbReference type="Proteomes" id="UP000178925">
    <property type="component" value="Unassembled WGS sequence"/>
</dbReference>
<sequence>MKDANVIKKIVLLFCWQEDSLVRGLLESLLKEIGWYVETYSGMTGFSKFTVNAESKRKAILMMDGESLCNGRIESWVKNRTVPNVVVVVGHNNTTSANTPQTVAQKASSLRATSLCLPMDKETFVQAIATVEAEEHPRQEDLLLIKKAIILCSDTEVRPQLESLLQKFGFACRILNNVGDLRTLGSSENSFVFIFAANAHDNYIKDWIAGHMPKHRTVIIGLRQGNNGNNIPAAKELCQQLHCRGVVIFPFQEKAVQDLLQPRSDEHVVGMAQPQHLTNPTTVMQPVSPPMLVKQVQEAIIDDLPQATIEDIQEEVEQTKQQDTNVQNKEELTEAETAAEEKQPVAQDSVSSPKIPSTYLEEEKEERAPVESTPPNPSAEDSFVPAGNGEVTIARISVQKNGDITISCSPELIFLLRGTLQKLGAIVNGKSIGSVSPVVVSHKNGGNRQHPRSSSNLPSPVKAVQNKEGDVATDNGIATLAKKIVDACRPKFNGVVTLKKRMKVVRTCARLTALAHCDGKATLAAMLAGTPAQDFYNLVNQYHLHKQDGNELMHHNMFLRDINYPKDLDWGLLMKKCECILSKGDS</sequence>
<gene>
    <name evidence="2" type="ORF">A2242_04845</name>
</gene>
<dbReference type="AlphaFoldDB" id="A0A1F5SNF9"/>
<feature type="compositionally biased region" description="Polar residues" evidence="1">
    <location>
        <begin position="346"/>
        <end position="355"/>
    </location>
</feature>
<comment type="caution">
    <text evidence="2">The sequence shown here is derived from an EMBL/GenBank/DDBJ whole genome shotgun (WGS) entry which is preliminary data.</text>
</comment>
<name>A0A1F5SNF9_9BACT</name>
<protein>
    <submittedName>
        <fullName evidence="2">Uncharacterized protein</fullName>
    </submittedName>
</protein>
<organism evidence="2 3">
    <name type="scientific">Candidatus Falkowbacteria bacterium RIFOXYA2_FULL_47_9</name>
    <dbReference type="NCBI Taxonomy" id="1797995"/>
    <lineage>
        <taxon>Bacteria</taxon>
        <taxon>Candidatus Falkowiibacteriota</taxon>
    </lineage>
</organism>
<evidence type="ECO:0000256" key="1">
    <source>
        <dbReference type="SAM" id="MobiDB-lite"/>
    </source>
</evidence>
<proteinExistence type="predicted"/>
<feature type="compositionally biased region" description="Polar residues" evidence="1">
    <location>
        <begin position="444"/>
        <end position="458"/>
    </location>
</feature>
<accession>A0A1F5SNF9</accession>